<protein>
    <submittedName>
        <fullName evidence="2">Uncharacterized protein</fullName>
    </submittedName>
</protein>
<keyword evidence="3" id="KW-1185">Reference proteome</keyword>
<reference evidence="2 3" key="1">
    <citation type="submission" date="2020-04" db="EMBL/GenBank/DDBJ databases">
        <title>Flammeovirgaceae bacterium KN852 isolated from deep sea.</title>
        <authorList>
            <person name="Zhang D.-C."/>
        </authorList>
    </citation>
    <scope>NUCLEOTIDE SEQUENCE [LARGE SCALE GENOMIC DNA]</scope>
    <source>
        <strain evidence="2 3">KN852</strain>
    </source>
</reference>
<dbReference type="EMBL" id="JABBNU010000002">
    <property type="protein sequence ID" value="NMM47453.1"/>
    <property type="molecule type" value="Genomic_DNA"/>
</dbReference>
<organism evidence="2 3">
    <name type="scientific">Marinigracilibium pacificum</name>
    <dbReference type="NCBI Taxonomy" id="2729599"/>
    <lineage>
        <taxon>Bacteria</taxon>
        <taxon>Pseudomonadati</taxon>
        <taxon>Bacteroidota</taxon>
        <taxon>Cytophagia</taxon>
        <taxon>Cytophagales</taxon>
        <taxon>Flammeovirgaceae</taxon>
        <taxon>Marinigracilibium</taxon>
    </lineage>
</organism>
<name>A0A848ISN9_9BACT</name>
<gene>
    <name evidence="2" type="ORF">HH304_03515</name>
</gene>
<evidence type="ECO:0000313" key="3">
    <source>
        <dbReference type="Proteomes" id="UP000559010"/>
    </source>
</evidence>
<feature type="transmembrane region" description="Helical" evidence="1">
    <location>
        <begin position="247"/>
        <end position="266"/>
    </location>
</feature>
<keyword evidence="1" id="KW-0812">Transmembrane</keyword>
<dbReference type="Proteomes" id="UP000559010">
    <property type="component" value="Unassembled WGS sequence"/>
</dbReference>
<keyword evidence="1" id="KW-1133">Transmembrane helix</keyword>
<sequence>MGFNISAIAIDSSYEDKLTDLQNDLNLTLEYVEDVTFEEASSNWTGEGEGFLYFAGDSTILFLPMEMCIEPFPIKGKKVLSFALSEMSMAFCLNFWDGEKVSRYIMEHEGDIKSQEGTPFDFEATCGDTSEVIWKKLDDTLDISFHSIDLGAKAKKYKVSLGKPINKQENQESEKPNVGSKEHQAEIETKYRQFTNEQLQAEFIRILSIPNARTNVQCLVEVAALMTISKERGIDLQNFNKKKDNKGCFPVLVTGIIFVTALIFYLL</sequence>
<dbReference type="RefSeq" id="WP_169678076.1">
    <property type="nucleotide sequence ID" value="NZ_JABBNU010000002.1"/>
</dbReference>
<evidence type="ECO:0000313" key="2">
    <source>
        <dbReference type="EMBL" id="NMM47453.1"/>
    </source>
</evidence>
<keyword evidence="1" id="KW-0472">Membrane</keyword>
<accession>A0A848ISN9</accession>
<dbReference type="AlphaFoldDB" id="A0A848ISN9"/>
<evidence type="ECO:0000256" key="1">
    <source>
        <dbReference type="SAM" id="Phobius"/>
    </source>
</evidence>
<proteinExistence type="predicted"/>
<comment type="caution">
    <text evidence="2">The sequence shown here is derived from an EMBL/GenBank/DDBJ whole genome shotgun (WGS) entry which is preliminary data.</text>
</comment>